<evidence type="ECO:0000313" key="5">
    <source>
        <dbReference type="Proteomes" id="UP000284120"/>
    </source>
</evidence>
<dbReference type="GO" id="GO:0016787">
    <property type="term" value="F:hydrolase activity"/>
    <property type="evidence" value="ECO:0007669"/>
    <property type="project" value="InterPro"/>
</dbReference>
<dbReference type="AlphaFoldDB" id="A0A3S3PZC3"/>
<dbReference type="Gene3D" id="3.40.50.1820">
    <property type="entry name" value="alpha/beta hydrolase"/>
    <property type="match status" value="1"/>
</dbReference>
<dbReference type="SUPFAM" id="SSF53474">
    <property type="entry name" value="alpha/beta-Hydrolases"/>
    <property type="match status" value="1"/>
</dbReference>
<evidence type="ECO:0000259" key="3">
    <source>
        <dbReference type="Pfam" id="PF01738"/>
    </source>
</evidence>
<dbReference type="InterPro" id="IPR002925">
    <property type="entry name" value="Dienelactn_hydro"/>
</dbReference>
<dbReference type="PANTHER" id="PTHR43037:SF1">
    <property type="entry name" value="BLL1128 PROTEIN"/>
    <property type="match status" value="1"/>
</dbReference>
<dbReference type="OrthoDB" id="9764953at2"/>
<sequence>MKKQLILCYCLLIALPLYAQKSETKTLPFDSAAFALSRKQLNSLDAKPFEKLTYNTAGVVLPYRLLAPKEIKSSAKYPLIIALHNSSRLGNDNENQLEPLTRTWLAAAMRTKFPAFVLAPQFETRPTQYAFNDAYQVTTATPQKNLQALLQLIIEMSKNPQIDTKRIYLIGYSMGGSTVQHLWSQQPTLFAAAIAVAGVPDFSNLASIKNKPIWLIHGKQDDENPFSGSQKLFELLKGNTKARFTIYENLNHNNINYPLLATDELAKWLFKWKLTKH</sequence>
<dbReference type="Pfam" id="PF01738">
    <property type="entry name" value="DLH"/>
    <property type="match status" value="1"/>
</dbReference>
<dbReference type="EMBL" id="SAYW01000002">
    <property type="protein sequence ID" value="RWU08095.1"/>
    <property type="molecule type" value="Genomic_DNA"/>
</dbReference>
<organism evidence="4 5">
    <name type="scientific">Pedobacter chitinilyticus</name>
    <dbReference type="NCBI Taxonomy" id="2233776"/>
    <lineage>
        <taxon>Bacteria</taxon>
        <taxon>Pseudomonadati</taxon>
        <taxon>Bacteroidota</taxon>
        <taxon>Sphingobacteriia</taxon>
        <taxon>Sphingobacteriales</taxon>
        <taxon>Sphingobacteriaceae</taxon>
        <taxon>Pedobacter</taxon>
    </lineage>
</organism>
<gene>
    <name evidence="4" type="ORF">DPV69_06840</name>
</gene>
<dbReference type="PANTHER" id="PTHR43037">
    <property type="entry name" value="UNNAMED PRODUCT-RELATED"/>
    <property type="match status" value="1"/>
</dbReference>
<reference evidence="4 5" key="1">
    <citation type="submission" date="2018-06" db="EMBL/GenBank/DDBJ databases">
        <title>Pedobacter endophyticus sp. nov., an endophytic bacterium isolated from a leaf of Triticum aestivum.</title>
        <authorList>
            <person name="Zhang L."/>
        </authorList>
    </citation>
    <scope>NUCLEOTIDE SEQUENCE [LARGE SCALE GENOMIC DNA]</scope>
    <source>
        <strain evidence="4 5">CM134L-2</strain>
    </source>
</reference>
<name>A0A3S3PZC3_9SPHI</name>
<protein>
    <submittedName>
        <fullName evidence="4">Phospholipase</fullName>
    </submittedName>
</protein>
<dbReference type="InterPro" id="IPR029058">
    <property type="entry name" value="AB_hydrolase_fold"/>
</dbReference>
<feature type="domain" description="Dienelactone hydrolase" evidence="3">
    <location>
        <begin position="136"/>
        <end position="252"/>
    </location>
</feature>
<comment type="caution">
    <text evidence="4">The sequence shown here is derived from an EMBL/GenBank/DDBJ whole genome shotgun (WGS) entry which is preliminary data.</text>
</comment>
<evidence type="ECO:0000256" key="1">
    <source>
        <dbReference type="ARBA" id="ARBA00022729"/>
    </source>
</evidence>
<evidence type="ECO:0000313" key="4">
    <source>
        <dbReference type="EMBL" id="RWU08095.1"/>
    </source>
</evidence>
<proteinExistence type="predicted"/>
<accession>A0A3S3PZC3</accession>
<keyword evidence="1 2" id="KW-0732">Signal</keyword>
<keyword evidence="5" id="KW-1185">Reference proteome</keyword>
<feature type="signal peptide" evidence="2">
    <location>
        <begin position="1"/>
        <end position="19"/>
    </location>
</feature>
<dbReference type="RefSeq" id="WP_113646618.1">
    <property type="nucleotide sequence ID" value="NZ_QMHN01000002.1"/>
</dbReference>
<dbReference type="InterPro" id="IPR050955">
    <property type="entry name" value="Plant_Biomass_Hydrol_Est"/>
</dbReference>
<evidence type="ECO:0000256" key="2">
    <source>
        <dbReference type="SAM" id="SignalP"/>
    </source>
</evidence>
<dbReference type="Proteomes" id="UP000284120">
    <property type="component" value="Unassembled WGS sequence"/>
</dbReference>
<feature type="chain" id="PRO_5018765922" evidence="2">
    <location>
        <begin position="20"/>
        <end position="277"/>
    </location>
</feature>